<name>A0A0A8ZQE2_ARUDO</name>
<protein>
    <submittedName>
        <fullName evidence="2">Uncharacterized protein</fullName>
    </submittedName>
</protein>
<evidence type="ECO:0000313" key="2">
    <source>
        <dbReference type="EMBL" id="JAD37047.1"/>
    </source>
</evidence>
<feature type="signal peptide" evidence="1">
    <location>
        <begin position="1"/>
        <end position="21"/>
    </location>
</feature>
<sequence>MRSIATLFFLSLRVGCPPVRLVCLGYHVVSWRYRVLIWICKRSSKVFGAGWIKNKGQIQC</sequence>
<dbReference type="EMBL" id="GBRH01260848">
    <property type="protein sequence ID" value="JAD37047.1"/>
    <property type="molecule type" value="Transcribed_RNA"/>
</dbReference>
<dbReference type="AlphaFoldDB" id="A0A0A8ZQE2"/>
<accession>A0A0A8ZQE2</accession>
<keyword evidence="1" id="KW-0732">Signal</keyword>
<organism evidence="2">
    <name type="scientific">Arundo donax</name>
    <name type="common">Giant reed</name>
    <name type="synonym">Donax arundinaceus</name>
    <dbReference type="NCBI Taxonomy" id="35708"/>
    <lineage>
        <taxon>Eukaryota</taxon>
        <taxon>Viridiplantae</taxon>
        <taxon>Streptophyta</taxon>
        <taxon>Embryophyta</taxon>
        <taxon>Tracheophyta</taxon>
        <taxon>Spermatophyta</taxon>
        <taxon>Magnoliopsida</taxon>
        <taxon>Liliopsida</taxon>
        <taxon>Poales</taxon>
        <taxon>Poaceae</taxon>
        <taxon>PACMAD clade</taxon>
        <taxon>Arundinoideae</taxon>
        <taxon>Arundineae</taxon>
        <taxon>Arundo</taxon>
    </lineage>
</organism>
<proteinExistence type="predicted"/>
<evidence type="ECO:0000256" key="1">
    <source>
        <dbReference type="SAM" id="SignalP"/>
    </source>
</evidence>
<feature type="chain" id="PRO_5002062313" evidence="1">
    <location>
        <begin position="22"/>
        <end position="60"/>
    </location>
</feature>
<reference evidence="2" key="2">
    <citation type="journal article" date="2015" name="Data Brief">
        <title>Shoot transcriptome of the giant reed, Arundo donax.</title>
        <authorList>
            <person name="Barrero R.A."/>
            <person name="Guerrero F.D."/>
            <person name="Moolhuijzen P."/>
            <person name="Goolsby J.A."/>
            <person name="Tidwell J."/>
            <person name="Bellgard S.E."/>
            <person name="Bellgard M.I."/>
        </authorList>
    </citation>
    <scope>NUCLEOTIDE SEQUENCE</scope>
    <source>
        <tissue evidence="2">Shoot tissue taken approximately 20 cm above the soil surface</tissue>
    </source>
</reference>
<reference evidence="2" key="1">
    <citation type="submission" date="2014-09" db="EMBL/GenBank/DDBJ databases">
        <authorList>
            <person name="Magalhaes I.L.F."/>
            <person name="Oliveira U."/>
            <person name="Santos F.R."/>
            <person name="Vidigal T.H.D.A."/>
            <person name="Brescovit A.D."/>
            <person name="Santos A.J."/>
        </authorList>
    </citation>
    <scope>NUCLEOTIDE SEQUENCE</scope>
    <source>
        <tissue evidence="2">Shoot tissue taken approximately 20 cm above the soil surface</tissue>
    </source>
</reference>